<dbReference type="GO" id="GO:0006206">
    <property type="term" value="P:pyrimidine nucleobase metabolic process"/>
    <property type="evidence" value="ECO:0007669"/>
    <property type="project" value="InterPro"/>
</dbReference>
<dbReference type="NCBIfam" id="TIGR02644">
    <property type="entry name" value="Y_phosphoryl"/>
    <property type="match status" value="1"/>
</dbReference>
<dbReference type="RefSeq" id="WP_012861241.1">
    <property type="nucleotide sequence ID" value="NC_013517.1"/>
</dbReference>
<comment type="subunit">
    <text evidence="2">Homodimer.</text>
</comment>
<dbReference type="PIRSF" id="PIRSF000478">
    <property type="entry name" value="TP_PyNP"/>
    <property type="match status" value="1"/>
</dbReference>
<feature type="domain" description="Pyrimidine nucleoside phosphorylase C-terminal" evidence="5">
    <location>
        <begin position="345"/>
        <end position="419"/>
    </location>
</feature>
<dbReference type="STRING" id="526218.Sterm_1789"/>
<dbReference type="EC" id="2.4.2.2" evidence="6"/>
<dbReference type="PANTHER" id="PTHR10515:SF0">
    <property type="entry name" value="THYMIDINE PHOSPHORYLASE"/>
    <property type="match status" value="1"/>
</dbReference>
<proteinExistence type="inferred from homology"/>
<gene>
    <name evidence="6" type="ordered locus">Sterm_1789</name>
</gene>
<dbReference type="InterPro" id="IPR018090">
    <property type="entry name" value="Pyrmidine_PPas_bac/euk"/>
</dbReference>
<dbReference type="Pfam" id="PF00591">
    <property type="entry name" value="Glycos_transf_3"/>
    <property type="match status" value="1"/>
</dbReference>
<evidence type="ECO:0000256" key="3">
    <source>
        <dbReference type="ARBA" id="ARBA00022676"/>
    </source>
</evidence>
<dbReference type="GO" id="GO:0006213">
    <property type="term" value="P:pyrimidine nucleoside metabolic process"/>
    <property type="evidence" value="ECO:0007669"/>
    <property type="project" value="InterPro"/>
</dbReference>
<protein>
    <submittedName>
        <fullName evidence="6">Pyrimidine-nucleoside phosphorylase</fullName>
        <ecNumber evidence="6">2.4.2.2</ecNumber>
    </submittedName>
</protein>
<comment type="similarity">
    <text evidence="1">Belongs to the thymidine/pyrimidine-nucleoside phosphorylase family.</text>
</comment>
<dbReference type="Gene3D" id="3.40.1030.10">
    <property type="entry name" value="Nucleoside phosphorylase/phosphoribosyltransferase catalytic domain"/>
    <property type="match status" value="1"/>
</dbReference>
<evidence type="ECO:0000313" key="6">
    <source>
        <dbReference type="EMBL" id="ACZ08647.1"/>
    </source>
</evidence>
<dbReference type="SUPFAM" id="SSF47648">
    <property type="entry name" value="Nucleoside phosphorylase/phosphoribosyltransferase N-terminal domain"/>
    <property type="match status" value="1"/>
</dbReference>
<sequence>MRAVDIIEKKRDKKEITNEEISFLLSNYLKEEIPDYQMAAFLMAVYFNGMTDAELLEFTKEMRDSGDVIDFEGLKRFHVDKHSTGGVGDKVTIALEPIMSALGMGSTKLSGKGLGHTGGTIDKFEAIKGFKFSNTKEEVIEIANKTGIGLMGYSDKIVPLDKKLYSLRDVTATVASIPLIASSIMSKKLAIHSDAIILDVKTGNGAFMKTLPDARELAETMLKIGKGFDRKIVAVISNMDQPLGCAVGNANEVIEAIETLKGNGPEDFTDLVYNIAALALKLKGDVNTLEEGIAKVKEVVDNRSALEKFALFIKESGGDPEIVNDYSLLPEYAGTLEVKSEEEGYVSQILAEEVGKAAMIIGAGRATKEDEIDHSVGVLVLKKVGDFVKKGDVIAKICYNESKDVEKSAKMILGAYKFSKEKVEKPKIIFEILEA</sequence>
<dbReference type="FunFam" id="3.40.1030.10:FF:000003">
    <property type="entry name" value="Pyrimidine-nucleoside phosphorylase"/>
    <property type="match status" value="1"/>
</dbReference>
<dbReference type="NCBIfam" id="NF004490">
    <property type="entry name" value="PRK05820.1"/>
    <property type="match status" value="1"/>
</dbReference>
<dbReference type="KEGG" id="str:Sterm_1789"/>
<dbReference type="GO" id="GO:0004645">
    <property type="term" value="F:1,4-alpha-oligoglucan phosphorylase activity"/>
    <property type="evidence" value="ECO:0007669"/>
    <property type="project" value="InterPro"/>
</dbReference>
<dbReference type="HOGENOM" id="CLU_025040_0_1_0"/>
<evidence type="ECO:0000259" key="5">
    <source>
        <dbReference type="SMART" id="SM00941"/>
    </source>
</evidence>
<dbReference type="GO" id="GO:0009032">
    <property type="term" value="F:thymidine phosphorylase activity"/>
    <property type="evidence" value="ECO:0007669"/>
    <property type="project" value="TreeGrafter"/>
</dbReference>
<keyword evidence="7" id="KW-1185">Reference proteome</keyword>
<dbReference type="Pfam" id="PF07831">
    <property type="entry name" value="PYNP_C"/>
    <property type="match status" value="1"/>
</dbReference>
<keyword evidence="3 6" id="KW-0328">Glycosyltransferase</keyword>
<dbReference type="SUPFAM" id="SSF52418">
    <property type="entry name" value="Nucleoside phosphorylase/phosphoribosyltransferase catalytic domain"/>
    <property type="match status" value="1"/>
</dbReference>
<organism evidence="6 7">
    <name type="scientific">Sebaldella termitidis (strain ATCC 33386 / NCTC 11300)</name>
    <dbReference type="NCBI Taxonomy" id="526218"/>
    <lineage>
        <taxon>Bacteria</taxon>
        <taxon>Fusobacteriati</taxon>
        <taxon>Fusobacteriota</taxon>
        <taxon>Fusobacteriia</taxon>
        <taxon>Fusobacteriales</taxon>
        <taxon>Leptotrichiaceae</taxon>
        <taxon>Sebaldella</taxon>
    </lineage>
</organism>
<evidence type="ECO:0000256" key="4">
    <source>
        <dbReference type="ARBA" id="ARBA00022679"/>
    </source>
</evidence>
<dbReference type="InterPro" id="IPR036566">
    <property type="entry name" value="PYNP-like_C_sf"/>
</dbReference>
<dbReference type="Gene3D" id="1.20.970.10">
    <property type="entry name" value="Transferase, Pyrimidine Nucleoside Phosphorylase, Chain C"/>
    <property type="match status" value="1"/>
</dbReference>
<dbReference type="InterPro" id="IPR035902">
    <property type="entry name" value="Nuc_phospho_transferase"/>
</dbReference>
<evidence type="ECO:0000313" key="7">
    <source>
        <dbReference type="Proteomes" id="UP000000845"/>
    </source>
</evidence>
<reference evidence="7" key="1">
    <citation type="submission" date="2009-09" db="EMBL/GenBank/DDBJ databases">
        <title>The complete chromosome of Sebaldella termitidis ATCC 33386.</title>
        <authorList>
            <consortium name="US DOE Joint Genome Institute (JGI-PGF)"/>
            <person name="Lucas S."/>
            <person name="Copeland A."/>
            <person name="Lapidus A."/>
            <person name="Glavina del Rio T."/>
            <person name="Dalin E."/>
            <person name="Tice H."/>
            <person name="Bruce D."/>
            <person name="Goodwin L."/>
            <person name="Pitluck S."/>
            <person name="Kyrpides N."/>
            <person name="Mavromatis K."/>
            <person name="Ivanova N."/>
            <person name="Mikhailova N."/>
            <person name="Sims D."/>
            <person name="Meincke L."/>
            <person name="Brettin T."/>
            <person name="Detter J.C."/>
            <person name="Han C."/>
            <person name="Larimer F."/>
            <person name="Land M."/>
            <person name="Hauser L."/>
            <person name="Markowitz V."/>
            <person name="Cheng J.F."/>
            <person name="Hugenholtz P."/>
            <person name="Woyke T."/>
            <person name="Wu D."/>
            <person name="Eisen J.A."/>
        </authorList>
    </citation>
    <scope>NUCLEOTIDE SEQUENCE [LARGE SCALE GENOMIC DNA]</scope>
    <source>
        <strain evidence="7">ATCC 33386 / NCTC 11300</strain>
    </source>
</reference>
<dbReference type="SMART" id="SM00941">
    <property type="entry name" value="PYNP_C"/>
    <property type="match status" value="1"/>
</dbReference>
<dbReference type="eggNOG" id="COG0213">
    <property type="taxonomic scope" value="Bacteria"/>
</dbReference>
<dbReference type="GO" id="GO:0005829">
    <property type="term" value="C:cytosol"/>
    <property type="evidence" value="ECO:0007669"/>
    <property type="project" value="TreeGrafter"/>
</dbReference>
<accession>D1AIR3</accession>
<keyword evidence="4 6" id="KW-0808">Transferase</keyword>
<reference evidence="6 7" key="2">
    <citation type="journal article" date="2010" name="Stand. Genomic Sci.">
        <title>Complete genome sequence of Sebaldella termitidis type strain (NCTC 11300).</title>
        <authorList>
            <person name="Harmon-Smith M."/>
            <person name="Celia L."/>
            <person name="Chertkov O."/>
            <person name="Lapidus A."/>
            <person name="Copeland A."/>
            <person name="Glavina Del Rio T."/>
            <person name="Nolan M."/>
            <person name="Lucas S."/>
            <person name="Tice H."/>
            <person name="Cheng J.F."/>
            <person name="Han C."/>
            <person name="Detter J.C."/>
            <person name="Bruce D."/>
            <person name="Goodwin L."/>
            <person name="Pitluck S."/>
            <person name="Pati A."/>
            <person name="Liolios K."/>
            <person name="Ivanova N."/>
            <person name="Mavromatis K."/>
            <person name="Mikhailova N."/>
            <person name="Chen A."/>
            <person name="Palaniappan K."/>
            <person name="Land M."/>
            <person name="Hauser L."/>
            <person name="Chang Y.J."/>
            <person name="Jeffries C.D."/>
            <person name="Brettin T."/>
            <person name="Goker M."/>
            <person name="Beck B."/>
            <person name="Bristow J."/>
            <person name="Eisen J.A."/>
            <person name="Markowitz V."/>
            <person name="Hugenholtz P."/>
            <person name="Kyrpides N.C."/>
            <person name="Klenk H.P."/>
            <person name="Chen F."/>
        </authorList>
    </citation>
    <scope>NUCLEOTIDE SEQUENCE [LARGE SCALE GENOMIC DNA]</scope>
    <source>
        <strain evidence="7">ATCC 33386 / NCTC 11300</strain>
    </source>
</reference>
<dbReference type="InterPro" id="IPR000312">
    <property type="entry name" value="Glycosyl_Trfase_fam3"/>
</dbReference>
<dbReference type="InterPro" id="IPR013102">
    <property type="entry name" value="PYNP_C"/>
</dbReference>
<evidence type="ECO:0000256" key="1">
    <source>
        <dbReference type="ARBA" id="ARBA00006915"/>
    </source>
</evidence>
<name>D1AIR3_SEBTE</name>
<dbReference type="InterPro" id="IPR017459">
    <property type="entry name" value="Glycosyl_Trfase_fam3_N_dom"/>
</dbReference>
<dbReference type="SUPFAM" id="SSF54680">
    <property type="entry name" value="Pyrimidine nucleoside phosphorylase C-terminal domain"/>
    <property type="match status" value="1"/>
</dbReference>
<dbReference type="Gene3D" id="3.90.1170.30">
    <property type="entry name" value="Pyrimidine nucleoside phosphorylase-like, C-terminal domain"/>
    <property type="match status" value="1"/>
</dbReference>
<dbReference type="AlphaFoldDB" id="D1AIR3"/>
<evidence type="ECO:0000256" key="2">
    <source>
        <dbReference type="ARBA" id="ARBA00011738"/>
    </source>
</evidence>
<dbReference type="InterPro" id="IPR036320">
    <property type="entry name" value="Glycosyl_Trfase_fam3_N_dom_sf"/>
</dbReference>
<dbReference type="Pfam" id="PF02885">
    <property type="entry name" value="Glycos_trans_3N"/>
    <property type="match status" value="1"/>
</dbReference>
<dbReference type="Proteomes" id="UP000000845">
    <property type="component" value="Chromosome"/>
</dbReference>
<dbReference type="InterPro" id="IPR000053">
    <property type="entry name" value="Thymidine/pyrmidine_PPase"/>
</dbReference>
<dbReference type="PANTHER" id="PTHR10515">
    <property type="entry name" value="THYMIDINE PHOSPHORYLASE"/>
    <property type="match status" value="1"/>
</dbReference>
<dbReference type="EMBL" id="CP001739">
    <property type="protein sequence ID" value="ACZ08647.1"/>
    <property type="molecule type" value="Genomic_DNA"/>
</dbReference>